<dbReference type="EMBL" id="ASHR01000030">
    <property type="protein sequence ID" value="ERG63715.1"/>
    <property type="molecule type" value="Genomic_DNA"/>
</dbReference>
<comment type="caution">
    <text evidence="2">The sequence shown here is derived from an EMBL/GenBank/DDBJ whole genome shotgun (WGS) entry which is preliminary data.</text>
</comment>
<dbReference type="Gene3D" id="3.50.50.60">
    <property type="entry name" value="FAD/NAD(P)-binding domain"/>
    <property type="match status" value="2"/>
</dbReference>
<dbReference type="PANTHER" id="PTHR10632">
    <property type="entry name" value="SULFIDE:QUINONE OXIDOREDUCTASE"/>
    <property type="match status" value="1"/>
</dbReference>
<dbReference type="OrthoDB" id="9802771at2"/>
<dbReference type="SUPFAM" id="SSF51905">
    <property type="entry name" value="FAD/NAD(P)-binding domain"/>
    <property type="match status" value="2"/>
</dbReference>
<dbReference type="GO" id="GO:0071949">
    <property type="term" value="F:FAD binding"/>
    <property type="evidence" value="ECO:0007669"/>
    <property type="project" value="TreeGrafter"/>
</dbReference>
<name>U1MSU1_9MICO</name>
<feature type="domain" description="FAD/NAD(P)-binding" evidence="1">
    <location>
        <begin position="7"/>
        <end position="296"/>
    </location>
</feature>
<dbReference type="InterPro" id="IPR015904">
    <property type="entry name" value="Sulphide_quinone_reductase"/>
</dbReference>
<dbReference type="InterPro" id="IPR023753">
    <property type="entry name" value="FAD/NAD-binding_dom"/>
</dbReference>
<evidence type="ECO:0000313" key="2">
    <source>
        <dbReference type="EMBL" id="ERG63715.1"/>
    </source>
</evidence>
<proteinExistence type="predicted"/>
<dbReference type="RefSeq" id="WP_021011170.1">
    <property type="nucleotide sequence ID" value="NZ_ASHR01000030.1"/>
</dbReference>
<dbReference type="PRINTS" id="PR00469">
    <property type="entry name" value="PNDRDTASEII"/>
</dbReference>
<dbReference type="Pfam" id="PF07992">
    <property type="entry name" value="Pyr_redox_2"/>
    <property type="match status" value="1"/>
</dbReference>
<dbReference type="GO" id="GO:0070221">
    <property type="term" value="P:sulfide oxidation, using sulfide:quinone oxidoreductase"/>
    <property type="evidence" value="ECO:0007669"/>
    <property type="project" value="TreeGrafter"/>
</dbReference>
<organism evidence="2 3">
    <name type="scientific">Agrococcus pavilionensis RW1</name>
    <dbReference type="NCBI Taxonomy" id="1330458"/>
    <lineage>
        <taxon>Bacteria</taxon>
        <taxon>Bacillati</taxon>
        <taxon>Actinomycetota</taxon>
        <taxon>Actinomycetes</taxon>
        <taxon>Micrococcales</taxon>
        <taxon>Microbacteriaceae</taxon>
        <taxon>Agrococcus</taxon>
    </lineage>
</organism>
<evidence type="ECO:0000313" key="3">
    <source>
        <dbReference type="Proteomes" id="UP000016462"/>
    </source>
</evidence>
<dbReference type="InterPro" id="IPR036188">
    <property type="entry name" value="FAD/NAD-bd_sf"/>
</dbReference>
<evidence type="ECO:0000259" key="1">
    <source>
        <dbReference type="Pfam" id="PF07992"/>
    </source>
</evidence>
<dbReference type="AlphaFoldDB" id="U1MSU1"/>
<sequence length="396" mass="43206">MAAERVHDVLVVGGGNGGLSAAAHLRRRGCPDVGLIEPSERHVYKPLQNYVGTGLASDDELSRPQASLIPEGVEWHRTAAVAIDPKRREVRCADGSVVRGRDLIVATGAVIDWSLLPGATEALASGLAVTTYVDTELARTRERIAGFTSGRAIFELRGQPVSGRETALKPLFIACDAWRANGALDAIEVILVHDGDRLHPVDAIAAEIRRHLDRYGIEARPSTHVVTLRGDEVDLAGPRGTIPERADLVHLHPPYRAPEVIRESGLDADGTGGFAAVDPETLRHPTHPRVWVVGDAGDLGDARTGGALREQVKIAVENIRRSRAGEPLERYDGYTVAPIATSRRSLSFGEYDRELRPRHSLPLPARGQIRSSPLWYALDRHALPQIYWNRILKGRL</sequence>
<protein>
    <recommendedName>
        <fullName evidence="1">FAD/NAD(P)-binding domain-containing protein</fullName>
    </recommendedName>
</protein>
<keyword evidence="3" id="KW-1185">Reference proteome</keyword>
<dbReference type="GO" id="GO:0070224">
    <property type="term" value="F:sulfide:quinone oxidoreductase activity"/>
    <property type="evidence" value="ECO:0007669"/>
    <property type="project" value="TreeGrafter"/>
</dbReference>
<accession>U1MSU1</accession>
<reference evidence="2 3" key="1">
    <citation type="journal article" date="2013" name="Genome Announc.">
        <title>First draft genome sequence from a member of the genus agrococcus, isolated from modern microbialites.</title>
        <authorList>
            <person name="White R.A.III."/>
            <person name="Grassa C.J."/>
            <person name="Suttle C.A."/>
        </authorList>
    </citation>
    <scope>NUCLEOTIDE SEQUENCE [LARGE SCALE GENOMIC DNA]</scope>
    <source>
        <strain evidence="2 3">RW1</strain>
    </source>
</reference>
<gene>
    <name evidence="2" type="ORF">L332_04505</name>
</gene>
<dbReference type="PANTHER" id="PTHR10632:SF2">
    <property type="entry name" value="SULFIDE:QUINONE OXIDOREDUCTASE, MITOCHONDRIAL"/>
    <property type="match status" value="1"/>
</dbReference>
<dbReference type="Proteomes" id="UP000016462">
    <property type="component" value="Unassembled WGS sequence"/>
</dbReference>